<dbReference type="InterPro" id="IPR003594">
    <property type="entry name" value="HATPase_dom"/>
</dbReference>
<evidence type="ECO:0000256" key="1">
    <source>
        <dbReference type="ARBA" id="ARBA00022527"/>
    </source>
</evidence>
<dbReference type="SUPFAM" id="SSF55874">
    <property type="entry name" value="ATPase domain of HSP90 chaperone/DNA topoisomerase II/histidine kinase"/>
    <property type="match status" value="1"/>
</dbReference>
<keyword evidence="1" id="KW-0418">Kinase</keyword>
<evidence type="ECO:0000313" key="4">
    <source>
        <dbReference type="EMBL" id="GAA2619274.1"/>
    </source>
</evidence>
<dbReference type="Pfam" id="PF13581">
    <property type="entry name" value="HATPase_c_2"/>
    <property type="match status" value="1"/>
</dbReference>
<feature type="region of interest" description="Disordered" evidence="2">
    <location>
        <begin position="1"/>
        <end position="27"/>
    </location>
</feature>
<keyword evidence="1" id="KW-0808">Transferase</keyword>
<dbReference type="PANTHER" id="PTHR35526">
    <property type="entry name" value="ANTI-SIGMA-F FACTOR RSBW-RELATED"/>
    <property type="match status" value="1"/>
</dbReference>
<sequence>MSASEPDAARPDWCASSQAARDTEPNFRTYRATPESVGHARAFVRGALADHLGADRADDILVCVSELATNAIEHGTPPSPPPGREFLVRAAVEGDTLRVEVHDVGDGRPEPRKATADDDNGRGLFLVACLADDWGVTTRTGTGKVVWAEFKLAAGPAVIAC</sequence>
<dbReference type="InterPro" id="IPR036890">
    <property type="entry name" value="HATPase_C_sf"/>
</dbReference>
<name>A0ABN3Q9H5_9ACTN</name>
<gene>
    <name evidence="4" type="ORF">GCM10009863_36530</name>
</gene>
<dbReference type="GO" id="GO:0005524">
    <property type="term" value="F:ATP binding"/>
    <property type="evidence" value="ECO:0007669"/>
    <property type="project" value="UniProtKB-KW"/>
</dbReference>
<proteinExistence type="predicted"/>
<keyword evidence="1" id="KW-0723">Serine/threonine-protein kinase</keyword>
<dbReference type="InterPro" id="IPR050267">
    <property type="entry name" value="Anti-sigma-factor_SerPK"/>
</dbReference>
<feature type="domain" description="Histidine kinase/HSP90-like ATPase" evidence="3">
    <location>
        <begin position="31"/>
        <end position="148"/>
    </location>
</feature>
<dbReference type="Proteomes" id="UP001501447">
    <property type="component" value="Unassembled WGS sequence"/>
</dbReference>
<evidence type="ECO:0000259" key="3">
    <source>
        <dbReference type="Pfam" id="PF13581"/>
    </source>
</evidence>
<organism evidence="4 5">
    <name type="scientific">Streptomyces axinellae</name>
    <dbReference type="NCBI Taxonomy" id="552788"/>
    <lineage>
        <taxon>Bacteria</taxon>
        <taxon>Bacillati</taxon>
        <taxon>Actinomycetota</taxon>
        <taxon>Actinomycetes</taxon>
        <taxon>Kitasatosporales</taxon>
        <taxon>Streptomycetaceae</taxon>
        <taxon>Streptomyces</taxon>
    </lineage>
</organism>
<dbReference type="EMBL" id="BAAARJ010000011">
    <property type="protein sequence ID" value="GAA2619274.1"/>
    <property type="molecule type" value="Genomic_DNA"/>
</dbReference>
<protein>
    <submittedName>
        <fullName evidence="4">ATP-binding protein</fullName>
    </submittedName>
</protein>
<keyword evidence="4" id="KW-0547">Nucleotide-binding</keyword>
<accession>A0ABN3Q9H5</accession>
<reference evidence="5" key="1">
    <citation type="journal article" date="2019" name="Int. J. Syst. Evol. Microbiol.">
        <title>The Global Catalogue of Microorganisms (GCM) 10K type strain sequencing project: providing services to taxonomists for standard genome sequencing and annotation.</title>
        <authorList>
            <consortium name="The Broad Institute Genomics Platform"/>
            <consortium name="The Broad Institute Genome Sequencing Center for Infectious Disease"/>
            <person name="Wu L."/>
            <person name="Ma J."/>
        </authorList>
    </citation>
    <scope>NUCLEOTIDE SEQUENCE [LARGE SCALE GENOMIC DNA]</scope>
    <source>
        <strain evidence="5">JCM 16373</strain>
    </source>
</reference>
<dbReference type="RefSeq" id="WP_344567235.1">
    <property type="nucleotide sequence ID" value="NZ_BAAARJ010000011.1"/>
</dbReference>
<keyword evidence="5" id="KW-1185">Reference proteome</keyword>
<keyword evidence="4" id="KW-0067">ATP-binding</keyword>
<dbReference type="CDD" id="cd16936">
    <property type="entry name" value="HATPase_RsbW-like"/>
    <property type="match status" value="1"/>
</dbReference>
<comment type="caution">
    <text evidence="4">The sequence shown here is derived from an EMBL/GenBank/DDBJ whole genome shotgun (WGS) entry which is preliminary data.</text>
</comment>
<evidence type="ECO:0000256" key="2">
    <source>
        <dbReference type="SAM" id="MobiDB-lite"/>
    </source>
</evidence>
<dbReference type="Gene3D" id="3.30.565.10">
    <property type="entry name" value="Histidine kinase-like ATPase, C-terminal domain"/>
    <property type="match status" value="1"/>
</dbReference>
<dbReference type="PANTHER" id="PTHR35526:SF3">
    <property type="entry name" value="ANTI-SIGMA-F FACTOR RSBW"/>
    <property type="match status" value="1"/>
</dbReference>
<evidence type="ECO:0000313" key="5">
    <source>
        <dbReference type="Proteomes" id="UP001501447"/>
    </source>
</evidence>